<dbReference type="PANTHER" id="PTHR42791">
    <property type="entry name" value="GNAT FAMILY ACETYLTRANSFERASE"/>
    <property type="match status" value="1"/>
</dbReference>
<dbReference type="GO" id="GO:0016747">
    <property type="term" value="F:acyltransferase activity, transferring groups other than amino-acyl groups"/>
    <property type="evidence" value="ECO:0007669"/>
    <property type="project" value="InterPro"/>
</dbReference>
<dbReference type="CDD" id="cd04301">
    <property type="entry name" value="NAT_SF"/>
    <property type="match status" value="1"/>
</dbReference>
<dbReference type="Gene3D" id="3.40.630.30">
    <property type="match status" value="1"/>
</dbReference>
<comment type="caution">
    <text evidence="2">The sequence shown here is derived from an EMBL/GenBank/DDBJ whole genome shotgun (WGS) entry which is preliminary data.</text>
</comment>
<keyword evidence="2" id="KW-0808">Transferase</keyword>
<evidence type="ECO:0000313" key="2">
    <source>
        <dbReference type="EMBL" id="TSI11927.1"/>
    </source>
</evidence>
<dbReference type="OrthoDB" id="7057833at2"/>
<protein>
    <submittedName>
        <fullName evidence="2">GNAT family N-acetyltransferase</fullName>
    </submittedName>
</protein>
<dbReference type="InterPro" id="IPR016181">
    <property type="entry name" value="Acyl_CoA_acyltransferase"/>
</dbReference>
<feature type="domain" description="N-acetyltransferase" evidence="1">
    <location>
        <begin position="3"/>
        <end position="187"/>
    </location>
</feature>
<dbReference type="Pfam" id="PF13673">
    <property type="entry name" value="Acetyltransf_10"/>
    <property type="match status" value="1"/>
</dbReference>
<evidence type="ECO:0000313" key="3">
    <source>
        <dbReference type="Proteomes" id="UP000316406"/>
    </source>
</evidence>
<organism evidence="2 3">
    <name type="scientific">Brevibacterium aurantiacum</name>
    <dbReference type="NCBI Taxonomy" id="273384"/>
    <lineage>
        <taxon>Bacteria</taxon>
        <taxon>Bacillati</taxon>
        <taxon>Actinomycetota</taxon>
        <taxon>Actinomycetes</taxon>
        <taxon>Micrococcales</taxon>
        <taxon>Brevibacteriaceae</taxon>
        <taxon>Brevibacterium</taxon>
    </lineage>
</organism>
<dbReference type="PANTHER" id="PTHR42791:SF1">
    <property type="entry name" value="N-ACETYLTRANSFERASE DOMAIN-CONTAINING PROTEIN"/>
    <property type="match status" value="1"/>
</dbReference>
<proteinExistence type="predicted"/>
<dbReference type="SUPFAM" id="SSF55729">
    <property type="entry name" value="Acyl-CoA N-acyltransferases (Nat)"/>
    <property type="match status" value="1"/>
</dbReference>
<gene>
    <name evidence="2" type="ORF">FO013_21480</name>
</gene>
<name>A0A556C394_BREAU</name>
<evidence type="ECO:0000259" key="1">
    <source>
        <dbReference type="PROSITE" id="PS51186"/>
    </source>
</evidence>
<dbReference type="InterPro" id="IPR000182">
    <property type="entry name" value="GNAT_dom"/>
</dbReference>
<dbReference type="AlphaFoldDB" id="A0A556C394"/>
<reference evidence="2 3" key="1">
    <citation type="submission" date="2019-07" db="EMBL/GenBank/DDBJ databases">
        <title>Draft genome sequence of Brevibacterium aurantiacum XU54 isolated from Xinjiang China.</title>
        <authorList>
            <person name="Xu X."/>
        </authorList>
    </citation>
    <scope>NUCLEOTIDE SEQUENCE [LARGE SCALE GENOMIC DNA]</scope>
    <source>
        <strain evidence="2 3">XU54</strain>
    </source>
</reference>
<dbReference type="RefSeq" id="WP_143924596.1">
    <property type="nucleotide sequence ID" value="NZ_VLTK01000024.1"/>
</dbReference>
<dbReference type="Proteomes" id="UP000316406">
    <property type="component" value="Unassembled WGS sequence"/>
</dbReference>
<dbReference type="InterPro" id="IPR052523">
    <property type="entry name" value="Trichothecene_AcTrans"/>
</dbReference>
<dbReference type="PROSITE" id="PS51186">
    <property type="entry name" value="GNAT"/>
    <property type="match status" value="1"/>
</dbReference>
<sequence length="187" mass="20609">MTTNIRTAAAGDITESARTLAIAFENYPWTRWIIPEDDYAIRLERLQAVYLTHAVEQGLVLVSDDLAGVAALLPPESSEPAEALQAEIADLMGERGELVFSTQLPQHPEKSWNFATIGVRPESAGQGLGSSIIEKALKRASLSSIPRVSLETSEARNVRLYERHGFVVTHRTEIENGPTVWTMVIEL</sequence>
<keyword evidence="3" id="KW-1185">Reference proteome</keyword>
<dbReference type="EMBL" id="VLTK01000024">
    <property type="protein sequence ID" value="TSI11927.1"/>
    <property type="molecule type" value="Genomic_DNA"/>
</dbReference>
<accession>A0A556C394</accession>